<feature type="region of interest" description="Disordered" evidence="1">
    <location>
        <begin position="284"/>
        <end position="324"/>
    </location>
</feature>
<gene>
    <name evidence="2" type="ORF">HF325_006203</name>
</gene>
<feature type="region of interest" description="Disordered" evidence="1">
    <location>
        <begin position="112"/>
        <end position="132"/>
    </location>
</feature>
<sequence length="458" mass="50916">MMGSLSHENYLLSTFSLNRAKEEEERDEFGGYCLTRVAKHSHVEGWLQETLEPCQSSSADHFHTEGTGSTQLTSSNSETNQLVAFEVQHCCGTTHEYAVNEERVQLIDDLENSSNGYGEEESPNVQDNERSIAQPNDASNVGIFYRLLHRFKTSALTRKVFEWLRNCNIPNEPVEGRGNQAVSNINSQELARNVLQLRTATRPPGSPLRGNAGTAPRTPQVTNPFERRFRLSRRRNKSLRRKVLKSNFRKRRAEVGRILLELAEAAESAAESAAETELPLAIETTSNGESETPSEVVESGASVAEPETSDVEVEQEQPETEAEPEQALAILVEGYDGFCQQSLENISEDTSDLTADEPCAKESIAKPKPVEAYQFCDEAGDPDLLERLFPSEFFSEVLKEETSIFEDAYDLGSSHGQLVSSILAGNFEPIEDLIDSEEDELVEGDTFSSSDCLSENRF</sequence>
<comment type="caution">
    <text evidence="2">The sequence shown here is derived from an EMBL/GenBank/DDBJ whole genome shotgun (WGS) entry which is preliminary data.</text>
</comment>
<dbReference type="OrthoDB" id="10470816at2759"/>
<evidence type="ECO:0000256" key="1">
    <source>
        <dbReference type="SAM" id="MobiDB-lite"/>
    </source>
</evidence>
<proteinExistence type="predicted"/>
<evidence type="ECO:0000313" key="2">
    <source>
        <dbReference type="EMBL" id="KAF7999527.1"/>
    </source>
</evidence>
<dbReference type="Proteomes" id="UP000649328">
    <property type="component" value="Unassembled WGS sequence"/>
</dbReference>
<dbReference type="AlphaFoldDB" id="A0A8H7GN52"/>
<feature type="compositionally biased region" description="Polar residues" evidence="1">
    <location>
        <begin position="123"/>
        <end position="132"/>
    </location>
</feature>
<keyword evidence="3" id="KW-1185">Reference proteome</keyword>
<name>A0A8H7GN52_9ASCO</name>
<feature type="region of interest" description="Disordered" evidence="1">
    <location>
        <begin position="200"/>
        <end position="221"/>
    </location>
</feature>
<evidence type="ECO:0000313" key="3">
    <source>
        <dbReference type="Proteomes" id="UP000649328"/>
    </source>
</evidence>
<accession>A0A8H7GN52</accession>
<dbReference type="EMBL" id="JACBPP010000009">
    <property type="protein sequence ID" value="KAF7999527.1"/>
    <property type="molecule type" value="Genomic_DNA"/>
</dbReference>
<reference evidence="2" key="1">
    <citation type="submission" date="2020-10" db="EMBL/GenBank/DDBJ databases">
        <title>The Whole-Genome Sequence of Metschnikowia persimmonesis, a Novel Endophytic Yeast Species Isolated from Medicinal Plant Diospyros kaki Thumb.</title>
        <authorList>
            <person name="Rahmat E."/>
            <person name="Kang Y."/>
        </authorList>
    </citation>
    <scope>NUCLEOTIDE SEQUENCE</scope>
    <source>
        <strain evidence="2">KIOM G15050</strain>
    </source>
</reference>
<feature type="compositionally biased region" description="Polar residues" evidence="1">
    <location>
        <begin position="284"/>
        <end position="293"/>
    </location>
</feature>
<organism evidence="2 3">
    <name type="scientific">Metschnikowia pulcherrima</name>
    <dbReference type="NCBI Taxonomy" id="27326"/>
    <lineage>
        <taxon>Eukaryota</taxon>
        <taxon>Fungi</taxon>
        <taxon>Dikarya</taxon>
        <taxon>Ascomycota</taxon>
        <taxon>Saccharomycotina</taxon>
        <taxon>Pichiomycetes</taxon>
        <taxon>Metschnikowiaceae</taxon>
        <taxon>Metschnikowia</taxon>
    </lineage>
</organism>
<feature type="compositionally biased region" description="Acidic residues" evidence="1">
    <location>
        <begin position="307"/>
        <end position="324"/>
    </location>
</feature>
<protein>
    <submittedName>
        <fullName evidence="2">Uncharacterized protein</fullName>
    </submittedName>
</protein>